<keyword evidence="5" id="KW-1185">Reference proteome</keyword>
<name>A0ABS6WNW1_9HYPH</name>
<keyword evidence="2" id="KW-0012">Acyltransferase</keyword>
<comment type="similarity">
    <text evidence="1 2">Belongs to the CN hydrolase family. Apolipoprotein N-acyltransferase subfamily.</text>
</comment>
<reference evidence="4" key="1">
    <citation type="submission" date="2021-07" db="EMBL/GenBank/DDBJ databases">
        <title>Pseudohoeflea marina sp. nov. a polyhydroxyalcanoate-producing bacterium.</title>
        <authorList>
            <person name="Zheng W."/>
            <person name="Yu S."/>
            <person name="Huang Y."/>
        </authorList>
    </citation>
    <scope>NUCLEOTIDE SEQUENCE</scope>
    <source>
        <strain evidence="4">DP4N28-3</strain>
    </source>
</reference>
<dbReference type="Pfam" id="PF20154">
    <property type="entry name" value="LNT_N"/>
    <property type="match status" value="1"/>
</dbReference>
<feature type="transmembrane region" description="Helical" evidence="2">
    <location>
        <begin position="179"/>
        <end position="200"/>
    </location>
</feature>
<dbReference type="RefSeq" id="WP_219201538.1">
    <property type="nucleotide sequence ID" value="NZ_JAHWQX010000002.1"/>
</dbReference>
<dbReference type="InterPro" id="IPR004563">
    <property type="entry name" value="Apolipo_AcylTrfase"/>
</dbReference>
<comment type="subcellular location">
    <subcellularLocation>
        <location evidence="2">Cell membrane</location>
        <topology evidence="2">Multi-pass membrane protein</topology>
    </subcellularLocation>
</comment>
<comment type="caution">
    <text evidence="4">The sequence shown here is derived from an EMBL/GenBank/DDBJ whole genome shotgun (WGS) entry which is preliminary data.</text>
</comment>
<evidence type="ECO:0000313" key="5">
    <source>
        <dbReference type="Proteomes" id="UP001430804"/>
    </source>
</evidence>
<dbReference type="PANTHER" id="PTHR38686">
    <property type="entry name" value="APOLIPOPROTEIN N-ACYLTRANSFERASE"/>
    <property type="match status" value="1"/>
</dbReference>
<comment type="function">
    <text evidence="2">Catalyzes the phospholipid dependent N-acylation of the N-terminal cysteine of apolipoprotein, the last step in lipoprotein maturation.</text>
</comment>
<accession>A0ABS6WNW1</accession>
<feature type="transmembrane region" description="Helical" evidence="2">
    <location>
        <begin position="20"/>
        <end position="51"/>
    </location>
</feature>
<keyword evidence="2" id="KW-1133">Transmembrane helix</keyword>
<proteinExistence type="inferred from homology"/>
<evidence type="ECO:0000313" key="4">
    <source>
        <dbReference type="EMBL" id="MBW3097651.1"/>
    </source>
</evidence>
<keyword evidence="2" id="KW-0808">Transferase</keyword>
<feature type="domain" description="CN hydrolase" evidence="3">
    <location>
        <begin position="244"/>
        <end position="500"/>
    </location>
</feature>
<dbReference type="InterPro" id="IPR045378">
    <property type="entry name" value="LNT_N"/>
</dbReference>
<gene>
    <name evidence="2 4" type="primary">lnt</name>
    <name evidence="4" type="ORF">KY465_10195</name>
</gene>
<dbReference type="PANTHER" id="PTHR38686:SF1">
    <property type="entry name" value="APOLIPOPROTEIN N-ACYLTRANSFERASE"/>
    <property type="match status" value="1"/>
</dbReference>
<organism evidence="4 5">
    <name type="scientific">Pseudohoeflea coraliihabitans</name>
    <dbReference type="NCBI Taxonomy" id="2860393"/>
    <lineage>
        <taxon>Bacteria</taxon>
        <taxon>Pseudomonadati</taxon>
        <taxon>Pseudomonadota</taxon>
        <taxon>Alphaproteobacteria</taxon>
        <taxon>Hyphomicrobiales</taxon>
        <taxon>Rhizobiaceae</taxon>
        <taxon>Pseudohoeflea</taxon>
    </lineage>
</organism>
<feature type="transmembrane region" description="Helical" evidence="2">
    <location>
        <begin position="101"/>
        <end position="124"/>
    </location>
</feature>
<dbReference type="Pfam" id="PF00795">
    <property type="entry name" value="CN_hydrolase"/>
    <property type="match status" value="1"/>
</dbReference>
<keyword evidence="2" id="KW-0812">Transmembrane</keyword>
<comment type="pathway">
    <text evidence="2">Protein modification; lipoprotein biosynthesis (N-acyl transfer).</text>
</comment>
<dbReference type="InterPro" id="IPR003010">
    <property type="entry name" value="C-N_Hydrolase"/>
</dbReference>
<dbReference type="HAMAP" id="MF_01148">
    <property type="entry name" value="Lnt"/>
    <property type="match status" value="1"/>
</dbReference>
<dbReference type="CDD" id="cd07571">
    <property type="entry name" value="ALP_N-acyl_transferase"/>
    <property type="match status" value="1"/>
</dbReference>
<comment type="catalytic activity">
    <reaction evidence="2">
        <text>N-terminal S-1,2-diacyl-sn-glyceryl-L-cysteinyl-[lipoprotein] + a glycerophospholipid = N-acyl-S-1,2-diacyl-sn-glyceryl-L-cysteinyl-[lipoprotein] + a 2-acyl-sn-glycero-3-phospholipid + H(+)</text>
        <dbReference type="Rhea" id="RHEA:48228"/>
        <dbReference type="Rhea" id="RHEA-COMP:14681"/>
        <dbReference type="Rhea" id="RHEA-COMP:14684"/>
        <dbReference type="ChEBI" id="CHEBI:15378"/>
        <dbReference type="ChEBI" id="CHEBI:136912"/>
        <dbReference type="ChEBI" id="CHEBI:140656"/>
        <dbReference type="ChEBI" id="CHEBI:140657"/>
        <dbReference type="ChEBI" id="CHEBI:140660"/>
        <dbReference type="EC" id="2.3.1.269"/>
    </reaction>
</comment>
<dbReference type="EMBL" id="JAHWQX010000002">
    <property type="protein sequence ID" value="MBW3097651.1"/>
    <property type="molecule type" value="Genomic_DNA"/>
</dbReference>
<feature type="transmembrane region" description="Helical" evidence="2">
    <location>
        <begin position="72"/>
        <end position="89"/>
    </location>
</feature>
<keyword evidence="2" id="KW-1003">Cell membrane</keyword>
<evidence type="ECO:0000256" key="2">
    <source>
        <dbReference type="HAMAP-Rule" id="MF_01148"/>
    </source>
</evidence>
<feature type="transmembrane region" description="Helical" evidence="2">
    <location>
        <begin position="513"/>
        <end position="529"/>
    </location>
</feature>
<feature type="transmembrane region" description="Helical" evidence="2">
    <location>
        <begin position="207"/>
        <end position="226"/>
    </location>
</feature>
<protein>
    <recommendedName>
        <fullName evidence="2">Apolipoprotein N-acyltransferase</fullName>
        <shortName evidence="2">ALP N-acyltransferase</shortName>
        <ecNumber evidence="2">2.3.1.269</ecNumber>
    </recommendedName>
</protein>
<evidence type="ECO:0000259" key="3">
    <source>
        <dbReference type="PROSITE" id="PS50263"/>
    </source>
</evidence>
<evidence type="ECO:0000256" key="1">
    <source>
        <dbReference type="ARBA" id="ARBA00010065"/>
    </source>
</evidence>
<dbReference type="PROSITE" id="PS50263">
    <property type="entry name" value="CN_HYDROLASE"/>
    <property type="match status" value="1"/>
</dbReference>
<dbReference type="EC" id="2.3.1.269" evidence="2"/>
<dbReference type="NCBIfam" id="TIGR00546">
    <property type="entry name" value="lnt"/>
    <property type="match status" value="1"/>
</dbReference>
<keyword evidence="2" id="KW-0472">Membrane</keyword>
<sequence>MDRLAEKIMLACGWRRASLAFVAGALGALALAPVNFFAVMFISLPVLVWLLDGASSEGHGGLVMRMRPAFMVGWWFGFGYFIAGLWWLGNALLADADQFAWALPLAVIGLPAVLALFYGAATALARLFWNDGFGRIALFSVSFALLEYARQFLLTGFPWNALGQTIAPVPLMMQTAGLIGLDGLNLLAVFIFAAPALLVTRRGRTPGLLLAAALFSAHLGYGFYALRDGPSELAGNDALRVRIVQPAVDQAAKWEPADREAIFAGLLTLTAAPPGDGLEKASAEGPGKPDLIIWPETAVPFLLTSNPEALARIAQTLQAGQLLLAGAVRVEDAASTEPRYYNSVYAIDDAGEIVAAADKVHLVPFGEYLPFESVLGWFGLRTIAESFGGFSAAPNRQFLTLPGDRRALPLICYEAIFPAQAEIEGNSGDMLINVTNDGWFGATPGPYQHLQQARLRAVEVGRPMLRAANSGISSIIDARGRLLGVLPLGQRGNLDMAISTENSARSSYAKRQLNFWSLFAIMVLIGLFARGSKWSARD</sequence>
<dbReference type="Proteomes" id="UP001430804">
    <property type="component" value="Unassembled WGS sequence"/>
</dbReference>